<sequence length="206" mass="23972">MQYIFLLIAAIILMLIPDFTEELQHALKKRKGKEAPTSKSMCRDSDMEKKMKRDLWGPDSSVLKLEQELKMLPDISIIPEMREKLSYHIEWLETFMRDNYKRRDTRALPELIKKYDAILATVLTTFEIAKDNKLPVGDYPLKMTGELIDSFIEESGTFVAAILTWQEKERNRVKQSLEDQLADEVELLSKTKLVVNMEGEKKDDGE</sequence>
<name>A0A7X0XUL4_9LIST</name>
<protein>
    <submittedName>
        <fullName evidence="1">Uncharacterized protein</fullName>
    </submittedName>
</protein>
<dbReference type="AlphaFoldDB" id="A0A7X0XUL4"/>
<proteinExistence type="predicted"/>
<organism evidence="1 2">
    <name type="scientific">Listeria booriae</name>
    <dbReference type="NCBI Taxonomy" id="1552123"/>
    <lineage>
        <taxon>Bacteria</taxon>
        <taxon>Bacillati</taxon>
        <taxon>Bacillota</taxon>
        <taxon>Bacilli</taxon>
        <taxon>Bacillales</taxon>
        <taxon>Listeriaceae</taxon>
        <taxon>Listeria</taxon>
    </lineage>
</organism>
<reference evidence="1 2" key="1">
    <citation type="submission" date="2020-03" db="EMBL/GenBank/DDBJ databases">
        <title>Soil Listeria distribution.</title>
        <authorList>
            <person name="Liao J."/>
            <person name="Wiedmann M."/>
        </authorList>
    </citation>
    <scope>NUCLEOTIDE SEQUENCE [LARGE SCALE GENOMIC DNA]</scope>
    <source>
        <strain evidence="1 2">FSL L7-1017</strain>
    </source>
</reference>
<evidence type="ECO:0000313" key="1">
    <source>
        <dbReference type="EMBL" id="MBC1780516.1"/>
    </source>
</evidence>
<dbReference type="EMBL" id="JAARUV010000010">
    <property type="protein sequence ID" value="MBC1780516.1"/>
    <property type="molecule type" value="Genomic_DNA"/>
</dbReference>
<evidence type="ECO:0000313" key="2">
    <source>
        <dbReference type="Proteomes" id="UP000547643"/>
    </source>
</evidence>
<dbReference type="Proteomes" id="UP000547643">
    <property type="component" value="Unassembled WGS sequence"/>
</dbReference>
<dbReference type="RefSeq" id="WP_185495745.1">
    <property type="nucleotide sequence ID" value="NZ_JAARUV010000010.1"/>
</dbReference>
<accession>A0A7X0XUL4</accession>
<comment type="caution">
    <text evidence="1">The sequence shown here is derived from an EMBL/GenBank/DDBJ whole genome shotgun (WGS) entry which is preliminary data.</text>
</comment>
<gene>
    <name evidence="1" type="ORF">HCA46_16960</name>
</gene>